<comment type="similarity">
    <text evidence="2">Belongs to the outer membrane factor (OMF) (TC 1.B.17) family.</text>
</comment>
<feature type="signal peptide" evidence="9">
    <location>
        <begin position="1"/>
        <end position="21"/>
    </location>
</feature>
<sequence length="433" mass="48156">MKRTQQIMLLCMALTALPLSAAAQKLTVSVQQAADHAVENNRQSRNASLAVQEAKAKQWEAIANGLPQAEATAEATADYTNFLGASVEAFGNTIEFNPTTNLAFRVTQLVFSGNYYVGLRMAKIARSMAQTGKTKSDLELRIDVANAYYLALVAVQSRDFAAQNLANLQSIYETTKLSAQVGVIEQTDLDQLTVQVNSMANAVRSAERQIELAHNMLRLQMGVSATTELELTDNLEAIIAHTNVEAATERLFEVEKNIDYRLMTEQETLAQQQIRLQQAAALPTLAAYYSYTEKLKKPAIDFSPSQMVGLNLTVPIFSSGLRCARVKQARIQYETTLNQKELLTDQLRIQEKQARFNLRNATDQYLTQQQNLEVSQRVFNNINLKFQQGLVSGIDLTTAANNHVNAQNSYVMAVLQLLQAGNDLEKLYFTTEQ</sequence>
<dbReference type="InterPro" id="IPR003423">
    <property type="entry name" value="OMP_efflux"/>
</dbReference>
<gene>
    <name evidence="10" type="ORF">LX69_02356</name>
</gene>
<dbReference type="Proteomes" id="UP000249239">
    <property type="component" value="Unassembled WGS sequence"/>
</dbReference>
<keyword evidence="3" id="KW-0813">Transport</keyword>
<feature type="coiled-coil region" evidence="8">
    <location>
        <begin position="326"/>
        <end position="353"/>
    </location>
</feature>
<name>A0A2W7N370_9BACT</name>
<evidence type="ECO:0000313" key="11">
    <source>
        <dbReference type="Proteomes" id="UP000249239"/>
    </source>
</evidence>
<proteinExistence type="inferred from homology"/>
<dbReference type="OrthoDB" id="367883at2"/>
<evidence type="ECO:0000256" key="3">
    <source>
        <dbReference type="ARBA" id="ARBA00022448"/>
    </source>
</evidence>
<evidence type="ECO:0000256" key="5">
    <source>
        <dbReference type="ARBA" id="ARBA00022692"/>
    </source>
</evidence>
<accession>A0A2W7N370</accession>
<organism evidence="10 11">
    <name type="scientific">Breznakibacter xylanolyticus</name>
    <dbReference type="NCBI Taxonomy" id="990"/>
    <lineage>
        <taxon>Bacteria</taxon>
        <taxon>Pseudomonadati</taxon>
        <taxon>Bacteroidota</taxon>
        <taxon>Bacteroidia</taxon>
        <taxon>Marinilabiliales</taxon>
        <taxon>Marinilabiliaceae</taxon>
        <taxon>Breznakibacter</taxon>
    </lineage>
</organism>
<keyword evidence="5" id="KW-0812">Transmembrane</keyword>
<dbReference type="Gene3D" id="1.20.1600.10">
    <property type="entry name" value="Outer membrane efflux proteins (OEP)"/>
    <property type="match status" value="1"/>
</dbReference>
<evidence type="ECO:0000313" key="10">
    <source>
        <dbReference type="EMBL" id="PZX14530.1"/>
    </source>
</evidence>
<evidence type="ECO:0000256" key="2">
    <source>
        <dbReference type="ARBA" id="ARBA00007613"/>
    </source>
</evidence>
<keyword evidence="8" id="KW-0175">Coiled coil</keyword>
<dbReference type="PANTHER" id="PTHR30026">
    <property type="entry name" value="OUTER MEMBRANE PROTEIN TOLC"/>
    <property type="match status" value="1"/>
</dbReference>
<dbReference type="GO" id="GO:0009279">
    <property type="term" value="C:cell outer membrane"/>
    <property type="evidence" value="ECO:0007669"/>
    <property type="project" value="UniProtKB-SubCell"/>
</dbReference>
<evidence type="ECO:0000256" key="4">
    <source>
        <dbReference type="ARBA" id="ARBA00022452"/>
    </source>
</evidence>
<evidence type="ECO:0000256" key="1">
    <source>
        <dbReference type="ARBA" id="ARBA00004442"/>
    </source>
</evidence>
<feature type="chain" id="PRO_5015963280" evidence="9">
    <location>
        <begin position="22"/>
        <end position="433"/>
    </location>
</feature>
<dbReference type="InterPro" id="IPR051906">
    <property type="entry name" value="TolC-like"/>
</dbReference>
<keyword evidence="6" id="KW-0472">Membrane</keyword>
<dbReference type="SUPFAM" id="SSF56954">
    <property type="entry name" value="Outer membrane efflux proteins (OEP)"/>
    <property type="match status" value="1"/>
</dbReference>
<evidence type="ECO:0000256" key="7">
    <source>
        <dbReference type="ARBA" id="ARBA00023237"/>
    </source>
</evidence>
<dbReference type="GO" id="GO:0015562">
    <property type="term" value="F:efflux transmembrane transporter activity"/>
    <property type="evidence" value="ECO:0007669"/>
    <property type="project" value="InterPro"/>
</dbReference>
<protein>
    <submittedName>
        <fullName evidence="10">Outer membrane protein TolC</fullName>
    </submittedName>
</protein>
<keyword evidence="4" id="KW-1134">Transmembrane beta strand</keyword>
<keyword evidence="11" id="KW-1185">Reference proteome</keyword>
<comment type="subcellular location">
    <subcellularLocation>
        <location evidence="1">Cell outer membrane</location>
    </subcellularLocation>
</comment>
<dbReference type="EMBL" id="QKZK01000019">
    <property type="protein sequence ID" value="PZX14530.1"/>
    <property type="molecule type" value="Genomic_DNA"/>
</dbReference>
<evidence type="ECO:0000256" key="8">
    <source>
        <dbReference type="SAM" id="Coils"/>
    </source>
</evidence>
<reference evidence="10 11" key="1">
    <citation type="submission" date="2018-06" db="EMBL/GenBank/DDBJ databases">
        <title>Genomic Encyclopedia of Archaeal and Bacterial Type Strains, Phase II (KMG-II): from individual species to whole genera.</title>
        <authorList>
            <person name="Goeker M."/>
        </authorList>
    </citation>
    <scope>NUCLEOTIDE SEQUENCE [LARGE SCALE GENOMIC DNA]</scope>
    <source>
        <strain evidence="10 11">DSM 6779</strain>
    </source>
</reference>
<evidence type="ECO:0000256" key="9">
    <source>
        <dbReference type="SAM" id="SignalP"/>
    </source>
</evidence>
<keyword evidence="9" id="KW-0732">Signal</keyword>
<dbReference type="GO" id="GO:1990281">
    <property type="term" value="C:efflux pump complex"/>
    <property type="evidence" value="ECO:0007669"/>
    <property type="project" value="TreeGrafter"/>
</dbReference>
<dbReference type="Pfam" id="PF02321">
    <property type="entry name" value="OEP"/>
    <property type="match status" value="1"/>
</dbReference>
<dbReference type="RefSeq" id="WP_111446209.1">
    <property type="nucleotide sequence ID" value="NZ_QKZK01000019.1"/>
</dbReference>
<keyword evidence="7" id="KW-0998">Cell outer membrane</keyword>
<evidence type="ECO:0000256" key="6">
    <source>
        <dbReference type="ARBA" id="ARBA00023136"/>
    </source>
</evidence>
<comment type="caution">
    <text evidence="10">The sequence shown here is derived from an EMBL/GenBank/DDBJ whole genome shotgun (WGS) entry which is preliminary data.</text>
</comment>
<dbReference type="PANTHER" id="PTHR30026:SF20">
    <property type="entry name" value="OUTER MEMBRANE PROTEIN TOLC"/>
    <property type="match status" value="1"/>
</dbReference>
<dbReference type="AlphaFoldDB" id="A0A2W7N370"/>
<dbReference type="GO" id="GO:0015288">
    <property type="term" value="F:porin activity"/>
    <property type="evidence" value="ECO:0007669"/>
    <property type="project" value="TreeGrafter"/>
</dbReference>